<reference evidence="10 11" key="1">
    <citation type="journal article" date="2016" name="Nat. Commun.">
        <title>Thousands of microbial genomes shed light on interconnected biogeochemical processes in an aquifer system.</title>
        <authorList>
            <person name="Anantharaman K."/>
            <person name="Brown C.T."/>
            <person name="Hug L.A."/>
            <person name="Sharon I."/>
            <person name="Castelle C.J."/>
            <person name="Probst A.J."/>
            <person name="Thomas B.C."/>
            <person name="Singh A."/>
            <person name="Wilkins M.J."/>
            <person name="Karaoz U."/>
            <person name="Brodie E.L."/>
            <person name="Williams K.H."/>
            <person name="Hubbard S.S."/>
            <person name="Banfield J.F."/>
        </authorList>
    </citation>
    <scope>NUCLEOTIDE SEQUENCE [LARGE SCALE GENOMIC DNA]</scope>
</reference>
<dbReference type="GO" id="GO:0005886">
    <property type="term" value="C:plasma membrane"/>
    <property type="evidence" value="ECO:0007669"/>
    <property type="project" value="UniProtKB-SubCell"/>
</dbReference>
<name>A0A1F5EIY8_9BACT</name>
<feature type="domain" description="Type II secretion system protein GspF" evidence="9">
    <location>
        <begin position="67"/>
        <end position="189"/>
    </location>
</feature>
<evidence type="ECO:0000256" key="7">
    <source>
        <dbReference type="ARBA" id="ARBA00023136"/>
    </source>
</evidence>
<dbReference type="PANTHER" id="PTHR30012:SF7">
    <property type="entry name" value="PROTEIN TRANSPORT PROTEIN HOFC HOMOLOG"/>
    <property type="match status" value="1"/>
</dbReference>
<keyword evidence="7 8" id="KW-0472">Membrane</keyword>
<evidence type="ECO:0000256" key="6">
    <source>
        <dbReference type="ARBA" id="ARBA00022989"/>
    </source>
</evidence>
<feature type="transmembrane region" description="Helical" evidence="8">
    <location>
        <begin position="165"/>
        <end position="188"/>
    </location>
</feature>
<keyword evidence="6 8" id="KW-1133">Transmembrane helix</keyword>
<feature type="transmembrane region" description="Helical" evidence="8">
    <location>
        <begin position="372"/>
        <end position="393"/>
    </location>
</feature>
<evidence type="ECO:0000256" key="1">
    <source>
        <dbReference type="ARBA" id="ARBA00004429"/>
    </source>
</evidence>
<evidence type="ECO:0000313" key="11">
    <source>
        <dbReference type="Proteomes" id="UP000179003"/>
    </source>
</evidence>
<evidence type="ECO:0000256" key="3">
    <source>
        <dbReference type="ARBA" id="ARBA00022475"/>
    </source>
</evidence>
<dbReference type="InterPro" id="IPR003004">
    <property type="entry name" value="GspF/PilC"/>
</dbReference>
<dbReference type="PRINTS" id="PR00812">
    <property type="entry name" value="BCTERIALGSPF"/>
</dbReference>
<evidence type="ECO:0000256" key="4">
    <source>
        <dbReference type="ARBA" id="ARBA00022519"/>
    </source>
</evidence>
<evidence type="ECO:0000256" key="8">
    <source>
        <dbReference type="SAM" id="Phobius"/>
    </source>
</evidence>
<dbReference type="Gene3D" id="1.20.81.30">
    <property type="entry name" value="Type II secretion system (T2SS), domain F"/>
    <property type="match status" value="2"/>
</dbReference>
<keyword evidence="4" id="KW-0997">Cell inner membrane</keyword>
<gene>
    <name evidence="10" type="ORF">A2442_02165</name>
</gene>
<dbReference type="FunFam" id="1.20.81.30:FF:000001">
    <property type="entry name" value="Type II secretion system protein F"/>
    <property type="match status" value="1"/>
</dbReference>
<evidence type="ECO:0000313" key="10">
    <source>
        <dbReference type="EMBL" id="OGD67176.1"/>
    </source>
</evidence>
<dbReference type="InterPro" id="IPR018076">
    <property type="entry name" value="T2SS_GspF_dom"/>
</dbReference>
<dbReference type="STRING" id="1797582.A2442_02165"/>
<dbReference type="PANTHER" id="PTHR30012">
    <property type="entry name" value="GENERAL SECRETION PATHWAY PROTEIN"/>
    <property type="match status" value="1"/>
</dbReference>
<keyword evidence="5 8" id="KW-0812">Transmembrane</keyword>
<feature type="transmembrane region" description="Helical" evidence="8">
    <location>
        <begin position="208"/>
        <end position="235"/>
    </location>
</feature>
<dbReference type="Pfam" id="PF00482">
    <property type="entry name" value="T2SSF"/>
    <property type="match status" value="2"/>
</dbReference>
<dbReference type="GO" id="GO:0015628">
    <property type="term" value="P:protein secretion by the type II secretion system"/>
    <property type="evidence" value="ECO:0007669"/>
    <property type="project" value="TreeGrafter"/>
</dbReference>
<dbReference type="AlphaFoldDB" id="A0A1F5EIY8"/>
<evidence type="ECO:0000256" key="2">
    <source>
        <dbReference type="ARBA" id="ARBA00005745"/>
    </source>
</evidence>
<comment type="caution">
    <text evidence="10">The sequence shown here is derived from an EMBL/GenBank/DDBJ whole genome shotgun (WGS) entry which is preliminary data.</text>
</comment>
<evidence type="ECO:0000256" key="5">
    <source>
        <dbReference type="ARBA" id="ARBA00022692"/>
    </source>
</evidence>
<feature type="domain" description="Type II secretion system protein GspF" evidence="9">
    <location>
        <begin position="273"/>
        <end position="391"/>
    </location>
</feature>
<dbReference type="InterPro" id="IPR042094">
    <property type="entry name" value="T2SS_GspF_sf"/>
</dbReference>
<organism evidence="10 11">
    <name type="scientific">Candidatus Campbellbacteria bacterium RIFOXYC2_FULL_35_25</name>
    <dbReference type="NCBI Taxonomy" id="1797582"/>
    <lineage>
        <taxon>Bacteria</taxon>
        <taxon>Candidatus Campbelliibacteriota</taxon>
    </lineage>
</organism>
<proteinExistence type="inferred from homology"/>
<sequence>MLFKYKIVDKDGENKEGQIEAVNVDIAINSLQDRGFVVVAINSAEKKEFINISLFEKVSNKEIVILSRQISTLFEAQVSILRIFRLLSSESDNPLLRKKLSIIADDIQAGSSIAASLARHPKVFSDFYVSMVAAGEESGQLSKTFMYLADHLDRSYELMSKAKNALIYPLFVIGVFAIVMILMFTVVIPKISAILVESGQEIPFFTQMVLSVSNFLIDYGIFLLVALVIGGFFLYRFTKSNVGSLSFSRFKISIPYIGGLYQKLYLARIAGNINTMVVSGIPIVKTLESTASVVDNAVYKNILLESAQKIKDGKLISEALGDYPEIPSIMIQMMKIGEETGELGRILATLSKFYEREVDNAVNTLVSLIEPILIVALALGVGVLLSAVLIPIYNISGGM</sequence>
<accession>A0A1F5EIY8</accession>
<evidence type="ECO:0000259" key="9">
    <source>
        <dbReference type="Pfam" id="PF00482"/>
    </source>
</evidence>
<dbReference type="EMBL" id="MFAE01000008">
    <property type="protein sequence ID" value="OGD67176.1"/>
    <property type="molecule type" value="Genomic_DNA"/>
</dbReference>
<comment type="subcellular location">
    <subcellularLocation>
        <location evidence="1">Cell inner membrane</location>
        <topology evidence="1">Multi-pass membrane protein</topology>
    </subcellularLocation>
</comment>
<dbReference type="Proteomes" id="UP000179003">
    <property type="component" value="Unassembled WGS sequence"/>
</dbReference>
<keyword evidence="3" id="KW-1003">Cell membrane</keyword>
<protein>
    <recommendedName>
        <fullName evidence="9">Type II secretion system protein GspF domain-containing protein</fullName>
    </recommendedName>
</protein>
<comment type="similarity">
    <text evidence="2">Belongs to the GSP F family.</text>
</comment>